<name>A0A914ZDK2_PARUN</name>
<evidence type="ECO:0000313" key="1">
    <source>
        <dbReference type="Proteomes" id="UP000887569"/>
    </source>
</evidence>
<sequence length="47" mass="5449">MTIDIDRRLILSTLTILIDTNLMNLSPSKFISGRRLIRYTTSSYMTL</sequence>
<evidence type="ECO:0000313" key="2">
    <source>
        <dbReference type="WBParaSite" id="PgB01_g007_t01"/>
    </source>
</evidence>
<dbReference type="AlphaFoldDB" id="A0A914ZDK2"/>
<dbReference type="WBParaSite" id="PgB01_g007_t01">
    <property type="protein sequence ID" value="PgB01_g007_t01"/>
    <property type="gene ID" value="PgB01_g007"/>
</dbReference>
<reference evidence="2" key="1">
    <citation type="submission" date="2022-11" db="UniProtKB">
        <authorList>
            <consortium name="WormBaseParasite"/>
        </authorList>
    </citation>
    <scope>IDENTIFICATION</scope>
</reference>
<protein>
    <submittedName>
        <fullName evidence="2">Uncharacterized protein</fullName>
    </submittedName>
</protein>
<organism evidence="1 2">
    <name type="scientific">Parascaris univalens</name>
    <name type="common">Nematode worm</name>
    <dbReference type="NCBI Taxonomy" id="6257"/>
    <lineage>
        <taxon>Eukaryota</taxon>
        <taxon>Metazoa</taxon>
        <taxon>Ecdysozoa</taxon>
        <taxon>Nematoda</taxon>
        <taxon>Chromadorea</taxon>
        <taxon>Rhabditida</taxon>
        <taxon>Spirurina</taxon>
        <taxon>Ascaridomorpha</taxon>
        <taxon>Ascaridoidea</taxon>
        <taxon>Ascarididae</taxon>
        <taxon>Parascaris</taxon>
    </lineage>
</organism>
<keyword evidence="1" id="KW-1185">Reference proteome</keyword>
<dbReference type="Proteomes" id="UP000887569">
    <property type="component" value="Unplaced"/>
</dbReference>
<proteinExistence type="predicted"/>
<accession>A0A914ZDK2</accession>